<dbReference type="Gene3D" id="3.10.310.10">
    <property type="entry name" value="Diaminopimelate Epimerase, Chain A, domain 1"/>
    <property type="match status" value="2"/>
</dbReference>
<gene>
    <name evidence="1" type="ORF">P3TCK_08086</name>
</gene>
<dbReference type="SUPFAM" id="SSF54506">
    <property type="entry name" value="Diaminopimelate epimerase-like"/>
    <property type="match status" value="1"/>
</dbReference>
<proteinExistence type="predicted"/>
<accession>Q1Z2X1</accession>
<dbReference type="EMBL" id="AAPH01000016">
    <property type="protein sequence ID" value="EAS42796.1"/>
    <property type="molecule type" value="Genomic_DNA"/>
</dbReference>
<dbReference type="Proteomes" id="UP000003789">
    <property type="component" value="Unassembled WGS sequence"/>
</dbReference>
<reference evidence="1 2" key="1">
    <citation type="submission" date="2006-03" db="EMBL/GenBank/DDBJ databases">
        <authorList>
            <person name="Bartlett D.H."/>
            <person name="Valle G."/>
            <person name="Lauro F.M."/>
            <person name="Vezzi A."/>
            <person name="Simonato F."/>
            <person name="Eloe E."/>
            <person name="Vitulo N."/>
            <person name="Stratton T.K."/>
            <person name="D'angelo M."/>
            <person name="Ferriera S."/>
            <person name="Johnson J."/>
            <person name="Kravitz S."/>
            <person name="Beeson K."/>
            <person name="Sutton G."/>
            <person name="Rogers Y."/>
            <person name="Friedman R."/>
            <person name="Frazier M."/>
            <person name="Venter J.C."/>
        </authorList>
    </citation>
    <scope>NUCLEOTIDE SEQUENCE [LARGE SCALE GENOMIC DNA]</scope>
    <source>
        <strain evidence="1 2">3TCK</strain>
    </source>
</reference>
<dbReference type="Pfam" id="PF02567">
    <property type="entry name" value="PhzC-PhzF"/>
    <property type="match status" value="1"/>
</dbReference>
<dbReference type="AlphaFoldDB" id="Q1Z2X1"/>
<evidence type="ECO:0000313" key="2">
    <source>
        <dbReference type="Proteomes" id="UP000003789"/>
    </source>
</evidence>
<dbReference type="HOGENOM" id="CLU_1110600_0_0_6"/>
<dbReference type="GO" id="GO:0003824">
    <property type="term" value="F:catalytic activity"/>
    <property type="evidence" value="ECO:0007669"/>
    <property type="project" value="InterPro"/>
</dbReference>
<organism evidence="1 2">
    <name type="scientific">Photobacterium profundum 3TCK</name>
    <dbReference type="NCBI Taxonomy" id="314280"/>
    <lineage>
        <taxon>Bacteria</taxon>
        <taxon>Pseudomonadati</taxon>
        <taxon>Pseudomonadota</taxon>
        <taxon>Gammaproteobacteria</taxon>
        <taxon>Vibrionales</taxon>
        <taxon>Vibrionaceae</taxon>
        <taxon>Photobacterium</taxon>
    </lineage>
</organism>
<dbReference type="RefSeq" id="WP_006229633.1">
    <property type="nucleotide sequence ID" value="NZ_CH724134.1"/>
</dbReference>
<dbReference type="InterPro" id="IPR003719">
    <property type="entry name" value="Phenazine_PhzF-like"/>
</dbReference>
<protein>
    <submittedName>
        <fullName evidence="1">Phenazine biosynthesis protein phzF</fullName>
    </submittedName>
</protein>
<name>Q1Z2X1_9GAMM</name>
<sequence>MRKYIVFGASVTSGGNLMGLVTQPENALNSGVPVTVLISKSDIADTHFRFFYPNHKESLLCGHALLGASASIDAEHFFVETGAGICEVRKRSETIFVKLEKPHPVVSTFDDTLDAKWLGLDGGDIVTYGVFSAGKPKLCIEVASVSVLKKAVFDLAILAQWNKSKNFSGYVLYVQEKDELGNTQYYARATNPLLNIDEDSACAVCCAALPIEQKSMLPFTVLMGSPEFCNVLHLEHVKQGIWVGGKVFAI</sequence>
<dbReference type="OrthoDB" id="9788221at2"/>
<evidence type="ECO:0000313" key="1">
    <source>
        <dbReference type="EMBL" id="EAS42796.1"/>
    </source>
</evidence>
<comment type="caution">
    <text evidence="1">The sequence shown here is derived from an EMBL/GenBank/DDBJ whole genome shotgun (WGS) entry which is preliminary data.</text>
</comment>